<dbReference type="Proteomes" id="UP000183413">
    <property type="component" value="Unassembled WGS sequence"/>
</dbReference>
<protein>
    <submittedName>
        <fullName evidence="6">DNA-binding transcriptional regulator, FadR family</fullName>
    </submittedName>
</protein>
<evidence type="ECO:0000259" key="5">
    <source>
        <dbReference type="PROSITE" id="PS50949"/>
    </source>
</evidence>
<reference evidence="6 7" key="1">
    <citation type="submission" date="2016-10" db="EMBL/GenBank/DDBJ databases">
        <authorList>
            <person name="de Groot N.N."/>
        </authorList>
    </citation>
    <scope>NUCLEOTIDE SEQUENCE [LARGE SCALE GENOMIC DNA]</scope>
    <source>
        <strain evidence="6 7">DSM 43067</strain>
    </source>
</reference>
<dbReference type="InParanoid" id="A0A1I5XAF3"/>
<dbReference type="GO" id="GO:0003677">
    <property type="term" value="F:DNA binding"/>
    <property type="evidence" value="ECO:0007669"/>
    <property type="project" value="UniProtKB-KW"/>
</dbReference>
<dbReference type="eggNOG" id="COG2186">
    <property type="taxonomic scope" value="Bacteria"/>
</dbReference>
<name>A0A1I5XAF3_9ACTN</name>
<feature type="region of interest" description="Disordered" evidence="4">
    <location>
        <begin position="239"/>
        <end position="267"/>
    </location>
</feature>
<dbReference type="Gene3D" id="1.20.120.530">
    <property type="entry name" value="GntR ligand-binding domain-like"/>
    <property type="match status" value="1"/>
</dbReference>
<dbReference type="RefSeq" id="WP_075024626.1">
    <property type="nucleotide sequence ID" value="NZ_FOVH01000026.1"/>
</dbReference>
<dbReference type="InterPro" id="IPR036388">
    <property type="entry name" value="WH-like_DNA-bd_sf"/>
</dbReference>
<evidence type="ECO:0000256" key="4">
    <source>
        <dbReference type="SAM" id="MobiDB-lite"/>
    </source>
</evidence>
<feature type="domain" description="HTH gntR-type" evidence="5">
    <location>
        <begin position="22"/>
        <end position="92"/>
    </location>
</feature>
<dbReference type="PANTHER" id="PTHR43537">
    <property type="entry name" value="TRANSCRIPTIONAL REGULATOR, GNTR FAMILY"/>
    <property type="match status" value="1"/>
</dbReference>
<evidence type="ECO:0000256" key="2">
    <source>
        <dbReference type="ARBA" id="ARBA00023125"/>
    </source>
</evidence>
<organism evidence="6 7">
    <name type="scientific">Actinomadura madurae</name>
    <dbReference type="NCBI Taxonomy" id="1993"/>
    <lineage>
        <taxon>Bacteria</taxon>
        <taxon>Bacillati</taxon>
        <taxon>Actinomycetota</taxon>
        <taxon>Actinomycetes</taxon>
        <taxon>Streptosporangiales</taxon>
        <taxon>Thermomonosporaceae</taxon>
        <taxon>Actinomadura</taxon>
    </lineage>
</organism>
<dbReference type="Pfam" id="PF00392">
    <property type="entry name" value="GntR"/>
    <property type="match status" value="1"/>
</dbReference>
<keyword evidence="1" id="KW-0805">Transcription regulation</keyword>
<dbReference type="OrthoDB" id="4535513at2"/>
<dbReference type="AlphaFoldDB" id="A0A1I5XAF3"/>
<evidence type="ECO:0000313" key="7">
    <source>
        <dbReference type="Proteomes" id="UP000183413"/>
    </source>
</evidence>
<dbReference type="CDD" id="cd07377">
    <property type="entry name" value="WHTH_GntR"/>
    <property type="match status" value="1"/>
</dbReference>
<dbReference type="EMBL" id="FOVH01000026">
    <property type="protein sequence ID" value="SFQ28955.1"/>
    <property type="molecule type" value="Genomic_DNA"/>
</dbReference>
<dbReference type="Gene3D" id="1.10.10.10">
    <property type="entry name" value="Winged helix-like DNA-binding domain superfamily/Winged helix DNA-binding domain"/>
    <property type="match status" value="1"/>
</dbReference>
<dbReference type="SUPFAM" id="SSF48008">
    <property type="entry name" value="GntR ligand-binding domain-like"/>
    <property type="match status" value="1"/>
</dbReference>
<dbReference type="PROSITE" id="PS50949">
    <property type="entry name" value="HTH_GNTR"/>
    <property type="match status" value="1"/>
</dbReference>
<evidence type="ECO:0000256" key="1">
    <source>
        <dbReference type="ARBA" id="ARBA00023015"/>
    </source>
</evidence>
<dbReference type="PRINTS" id="PR00035">
    <property type="entry name" value="HTHGNTR"/>
</dbReference>
<dbReference type="SUPFAM" id="SSF46785">
    <property type="entry name" value="Winged helix' DNA-binding domain"/>
    <property type="match status" value="1"/>
</dbReference>
<dbReference type="SMART" id="SM00345">
    <property type="entry name" value="HTH_GNTR"/>
    <property type="match status" value="1"/>
</dbReference>
<evidence type="ECO:0000256" key="3">
    <source>
        <dbReference type="ARBA" id="ARBA00023163"/>
    </source>
</evidence>
<dbReference type="PANTHER" id="PTHR43537:SF5">
    <property type="entry name" value="UXU OPERON TRANSCRIPTIONAL REGULATOR"/>
    <property type="match status" value="1"/>
</dbReference>
<keyword evidence="7" id="KW-1185">Reference proteome</keyword>
<gene>
    <name evidence="6" type="ORF">SAMN04489713_12642</name>
</gene>
<sequence length="267" mass="28203">MSDVAPQAAAADEALFEPKPVLRPREQVEEQIRQAILSGQLAIGTRLPSEAALASKFSVSRTTVREALRSLAANGLITKVPGSGGGSFVRSVDHWALGQVVLEGMQNLLKLGTIEPGEAGAVRRMLAVPTARLAAENRTGADVRALERILAQLARTSRDDPKALAMDTQFHTTVALASRNRVLACLIYALHMVTEPVRDAESAEEAGRRHQRLLDAIKAGDPDAAELAMTAHAAYVEEHPRPAPNGAASTAPGPVELGPADEGRAGI</sequence>
<accession>A0A1I5XAF3</accession>
<evidence type="ECO:0000313" key="6">
    <source>
        <dbReference type="EMBL" id="SFQ28955.1"/>
    </source>
</evidence>
<dbReference type="STRING" id="1993.SAMN04489713_12642"/>
<dbReference type="SMART" id="SM00895">
    <property type="entry name" value="FCD"/>
    <property type="match status" value="1"/>
</dbReference>
<proteinExistence type="predicted"/>
<keyword evidence="2 6" id="KW-0238">DNA-binding</keyword>
<dbReference type="Pfam" id="PF07729">
    <property type="entry name" value="FCD"/>
    <property type="match status" value="1"/>
</dbReference>
<dbReference type="InterPro" id="IPR011711">
    <property type="entry name" value="GntR_C"/>
</dbReference>
<dbReference type="InterPro" id="IPR036390">
    <property type="entry name" value="WH_DNA-bd_sf"/>
</dbReference>
<dbReference type="InterPro" id="IPR008920">
    <property type="entry name" value="TF_FadR/GntR_C"/>
</dbReference>
<dbReference type="GO" id="GO:0003700">
    <property type="term" value="F:DNA-binding transcription factor activity"/>
    <property type="evidence" value="ECO:0007669"/>
    <property type="project" value="InterPro"/>
</dbReference>
<dbReference type="InterPro" id="IPR000524">
    <property type="entry name" value="Tscrpt_reg_HTH_GntR"/>
</dbReference>
<keyword evidence="3" id="KW-0804">Transcription</keyword>